<comment type="caution">
    <text evidence="4">The sequence shown here is derived from an EMBL/GenBank/DDBJ whole genome shotgun (WGS) entry which is preliminary data.</text>
</comment>
<dbReference type="Pfam" id="PF09362">
    <property type="entry name" value="DUF1996"/>
    <property type="match status" value="1"/>
</dbReference>
<keyword evidence="2" id="KW-0732">Signal</keyword>
<feature type="chain" id="PRO_5047129378" description="DUF1996 domain-containing protein" evidence="2">
    <location>
        <begin position="17"/>
        <end position="423"/>
    </location>
</feature>
<keyword evidence="5" id="KW-1185">Reference proteome</keyword>
<gene>
    <name evidence="4" type="ORF">BJX63DRAFT_443868</name>
</gene>
<feature type="region of interest" description="Disordered" evidence="1">
    <location>
        <begin position="309"/>
        <end position="329"/>
    </location>
</feature>
<evidence type="ECO:0000256" key="1">
    <source>
        <dbReference type="SAM" id="MobiDB-lite"/>
    </source>
</evidence>
<evidence type="ECO:0000313" key="5">
    <source>
        <dbReference type="Proteomes" id="UP001610334"/>
    </source>
</evidence>
<feature type="signal peptide" evidence="2">
    <location>
        <begin position="1"/>
        <end position="16"/>
    </location>
</feature>
<dbReference type="InterPro" id="IPR018535">
    <property type="entry name" value="DUF1996"/>
</dbReference>
<feature type="compositionally biased region" description="Polar residues" evidence="1">
    <location>
        <begin position="385"/>
        <end position="397"/>
    </location>
</feature>
<organism evidence="4 5">
    <name type="scientific">Aspergillus granulosus</name>
    <dbReference type="NCBI Taxonomy" id="176169"/>
    <lineage>
        <taxon>Eukaryota</taxon>
        <taxon>Fungi</taxon>
        <taxon>Dikarya</taxon>
        <taxon>Ascomycota</taxon>
        <taxon>Pezizomycotina</taxon>
        <taxon>Eurotiomycetes</taxon>
        <taxon>Eurotiomycetidae</taxon>
        <taxon>Eurotiales</taxon>
        <taxon>Aspergillaceae</taxon>
        <taxon>Aspergillus</taxon>
        <taxon>Aspergillus subgen. Nidulantes</taxon>
    </lineage>
</organism>
<dbReference type="Proteomes" id="UP001610334">
    <property type="component" value="Unassembled WGS sequence"/>
</dbReference>
<accession>A0ABR4HAT1</accession>
<feature type="domain" description="DUF1996" evidence="3">
    <location>
        <begin position="31"/>
        <end position="245"/>
    </location>
</feature>
<protein>
    <recommendedName>
        <fullName evidence="3">DUF1996 domain-containing protein</fullName>
    </recommendedName>
</protein>
<evidence type="ECO:0000313" key="4">
    <source>
        <dbReference type="EMBL" id="KAL2811887.1"/>
    </source>
</evidence>
<sequence>MHFLFSVLAGAGLASAWTELHHAPFMNKNIDAIVVPGTYTSHMHTFFGSDAITNVLPTSAELQAGCYTGDNPNDLSVYWVPTLYHVDGDTFTEVPIFRFSTYYTNGFSTVAIPQDFAMISGNASAATQAEADHPYNDLEWFCEGSDEREADIAKMPTSTCDQHLQVNLRFPQCINPDNHAEYDFADDSETCPDGMVSIPQLRYRVLYDTKSVAPNGWSGAAPFQLSCSDSPGDGYCFHGDFINGWFEDAAENMLINGGGGYYDGQFIAGEHGDSAVVASCTATDQDPENGTSDYFTSLAMMANGGALEGTVEDPVESGSGTESSSAVSSSVPTTVVASVTTSATTPVPTVPAATEITPSATSATSTRTIPTRRPGSTGAGYGNKETCSSNSKRSIGQKSKAEAVKRALKQALDALDALNALEN</sequence>
<evidence type="ECO:0000259" key="3">
    <source>
        <dbReference type="Pfam" id="PF09362"/>
    </source>
</evidence>
<dbReference type="EMBL" id="JBFXLT010000053">
    <property type="protein sequence ID" value="KAL2811887.1"/>
    <property type="molecule type" value="Genomic_DNA"/>
</dbReference>
<dbReference type="PANTHER" id="PTHR43662">
    <property type="match status" value="1"/>
</dbReference>
<reference evidence="4 5" key="1">
    <citation type="submission" date="2024-07" db="EMBL/GenBank/DDBJ databases">
        <title>Section-level genome sequencing and comparative genomics of Aspergillus sections Usti and Cavernicolus.</title>
        <authorList>
            <consortium name="Lawrence Berkeley National Laboratory"/>
            <person name="Nybo J.L."/>
            <person name="Vesth T.C."/>
            <person name="Theobald S."/>
            <person name="Frisvad J.C."/>
            <person name="Larsen T.O."/>
            <person name="Kjaerboelling I."/>
            <person name="Rothschild-Mancinelli K."/>
            <person name="Lyhne E.K."/>
            <person name="Kogle M.E."/>
            <person name="Barry K."/>
            <person name="Clum A."/>
            <person name="Na H."/>
            <person name="Ledsgaard L."/>
            <person name="Lin J."/>
            <person name="Lipzen A."/>
            <person name="Kuo A."/>
            <person name="Riley R."/>
            <person name="Mondo S."/>
            <person name="Labutti K."/>
            <person name="Haridas S."/>
            <person name="Pangalinan J."/>
            <person name="Salamov A.A."/>
            <person name="Simmons B.A."/>
            <person name="Magnuson J.K."/>
            <person name="Chen J."/>
            <person name="Drula E."/>
            <person name="Henrissat B."/>
            <person name="Wiebenga A."/>
            <person name="Lubbers R.J."/>
            <person name="Gomes A.C."/>
            <person name="Makela M.R."/>
            <person name="Stajich J."/>
            <person name="Grigoriev I.V."/>
            <person name="Mortensen U.H."/>
            <person name="De Vries R.P."/>
            <person name="Baker S.E."/>
            <person name="Andersen M.R."/>
        </authorList>
    </citation>
    <scope>NUCLEOTIDE SEQUENCE [LARGE SCALE GENOMIC DNA]</scope>
    <source>
        <strain evidence="4 5">CBS 588.65</strain>
    </source>
</reference>
<proteinExistence type="predicted"/>
<feature type="compositionally biased region" description="Low complexity" evidence="1">
    <location>
        <begin position="357"/>
        <end position="376"/>
    </location>
</feature>
<evidence type="ECO:0000256" key="2">
    <source>
        <dbReference type="SAM" id="SignalP"/>
    </source>
</evidence>
<name>A0ABR4HAT1_9EURO</name>
<feature type="compositionally biased region" description="Low complexity" evidence="1">
    <location>
        <begin position="316"/>
        <end position="329"/>
    </location>
</feature>
<dbReference type="PANTHER" id="PTHR43662:SF12">
    <property type="entry name" value="DUF1996 DOMAIN-CONTAINING PROTEIN-RELATED"/>
    <property type="match status" value="1"/>
</dbReference>
<feature type="region of interest" description="Disordered" evidence="1">
    <location>
        <begin position="357"/>
        <end position="400"/>
    </location>
</feature>